<feature type="transmembrane region" description="Helical" evidence="6">
    <location>
        <begin position="258"/>
        <end position="280"/>
    </location>
</feature>
<name>A0A1F5NQT7_9BACT</name>
<evidence type="ECO:0008006" key="9">
    <source>
        <dbReference type="Google" id="ProtNLM"/>
    </source>
</evidence>
<comment type="subcellular location">
    <subcellularLocation>
        <location evidence="1">Cell membrane</location>
        <topology evidence="1">Multi-pass membrane protein</topology>
    </subcellularLocation>
</comment>
<keyword evidence="4 6" id="KW-1133">Transmembrane helix</keyword>
<dbReference type="AlphaFoldDB" id="A0A1F5NQT7"/>
<dbReference type="Proteomes" id="UP000177912">
    <property type="component" value="Unassembled WGS sequence"/>
</dbReference>
<evidence type="ECO:0000256" key="2">
    <source>
        <dbReference type="ARBA" id="ARBA00022475"/>
    </source>
</evidence>
<protein>
    <recommendedName>
        <fullName evidence="9">Flippase-like domain-containing protein</fullName>
    </recommendedName>
</protein>
<dbReference type="PANTHER" id="PTHR39087">
    <property type="entry name" value="UPF0104 MEMBRANE PROTEIN MJ1595"/>
    <property type="match status" value="1"/>
</dbReference>
<keyword evidence="5 6" id="KW-0472">Membrane</keyword>
<proteinExistence type="predicted"/>
<feature type="transmembrane region" description="Helical" evidence="6">
    <location>
        <begin position="157"/>
        <end position="177"/>
    </location>
</feature>
<evidence type="ECO:0000256" key="4">
    <source>
        <dbReference type="ARBA" id="ARBA00022989"/>
    </source>
</evidence>
<dbReference type="NCBIfam" id="TIGR00374">
    <property type="entry name" value="flippase-like domain"/>
    <property type="match status" value="1"/>
</dbReference>
<dbReference type="Pfam" id="PF03706">
    <property type="entry name" value="LPG_synthase_TM"/>
    <property type="match status" value="1"/>
</dbReference>
<keyword evidence="3 6" id="KW-0812">Transmembrane</keyword>
<feature type="transmembrane region" description="Helical" evidence="6">
    <location>
        <begin position="16"/>
        <end position="34"/>
    </location>
</feature>
<keyword evidence="2" id="KW-1003">Cell membrane</keyword>
<dbReference type="PANTHER" id="PTHR39087:SF2">
    <property type="entry name" value="UPF0104 MEMBRANE PROTEIN MJ1595"/>
    <property type="match status" value="1"/>
</dbReference>
<feature type="transmembrane region" description="Helical" evidence="6">
    <location>
        <begin position="46"/>
        <end position="64"/>
    </location>
</feature>
<comment type="caution">
    <text evidence="7">The sequence shown here is derived from an EMBL/GenBank/DDBJ whole genome shotgun (WGS) entry which is preliminary data.</text>
</comment>
<evidence type="ECO:0000256" key="6">
    <source>
        <dbReference type="SAM" id="Phobius"/>
    </source>
</evidence>
<feature type="transmembrane region" description="Helical" evidence="6">
    <location>
        <begin position="300"/>
        <end position="326"/>
    </location>
</feature>
<evidence type="ECO:0000256" key="5">
    <source>
        <dbReference type="ARBA" id="ARBA00023136"/>
    </source>
</evidence>
<organism evidence="7 8">
    <name type="scientific">Candidatus Doudnabacteria bacterium RIFCSPHIGHO2_01_FULL_43_23</name>
    <dbReference type="NCBI Taxonomy" id="1817822"/>
    <lineage>
        <taxon>Bacteria</taxon>
        <taxon>Candidatus Doudnaibacteriota</taxon>
    </lineage>
</organism>
<feature type="transmembrane region" description="Helical" evidence="6">
    <location>
        <begin position="125"/>
        <end position="145"/>
    </location>
</feature>
<feature type="transmembrane region" description="Helical" evidence="6">
    <location>
        <begin position="85"/>
        <end position="105"/>
    </location>
</feature>
<evidence type="ECO:0000313" key="8">
    <source>
        <dbReference type="Proteomes" id="UP000177912"/>
    </source>
</evidence>
<dbReference type="EMBL" id="MFEI01000043">
    <property type="protein sequence ID" value="OGE79943.1"/>
    <property type="molecule type" value="Genomic_DNA"/>
</dbReference>
<reference evidence="7 8" key="1">
    <citation type="journal article" date="2016" name="Nat. Commun.">
        <title>Thousands of microbial genomes shed light on interconnected biogeochemical processes in an aquifer system.</title>
        <authorList>
            <person name="Anantharaman K."/>
            <person name="Brown C.T."/>
            <person name="Hug L.A."/>
            <person name="Sharon I."/>
            <person name="Castelle C.J."/>
            <person name="Probst A.J."/>
            <person name="Thomas B.C."/>
            <person name="Singh A."/>
            <person name="Wilkins M.J."/>
            <person name="Karaoz U."/>
            <person name="Brodie E.L."/>
            <person name="Williams K.H."/>
            <person name="Hubbard S.S."/>
            <person name="Banfield J.F."/>
        </authorList>
    </citation>
    <scope>NUCLEOTIDE SEQUENCE [LARGE SCALE GENOMIC DNA]</scope>
</reference>
<evidence type="ECO:0000313" key="7">
    <source>
        <dbReference type="EMBL" id="OGE79943.1"/>
    </source>
</evidence>
<dbReference type="STRING" id="1817822.A2826_00130"/>
<dbReference type="InterPro" id="IPR022791">
    <property type="entry name" value="L-PG_synthase/AglD"/>
</dbReference>
<evidence type="ECO:0000256" key="3">
    <source>
        <dbReference type="ARBA" id="ARBA00022692"/>
    </source>
</evidence>
<sequence>MVNNLMSIFRAGYKKFIFGIFLTVALSYVLLSRIRLTDLSQALTSFHLRTLVVAVGILLAMNFLKSYRFSRLLHESVSFRNLSPLVFIHNFYILFMPSRSGELAYPYMLKQKYGLGLGQSLSSLIVARVLDVIIILLLIAGTIIIGFRDQAETITGFFPLMIFGLAVLLAGLFLILYKGQWLYESISRQFLRKDIFSKKLFGKIAHKFMEILQAFSQKHSHGTLIQITLVTIVIWIITFGFEFVLYRGLGLEISYWQFLVASLFPVLIHIIPVQSLAGIGTYEASIAGGFVLLGFDLDKVIPLTFTVHLTFLIMTAIFGFFAFLFYRRIKPVGI</sequence>
<accession>A0A1F5NQT7</accession>
<dbReference type="GO" id="GO:0005886">
    <property type="term" value="C:plasma membrane"/>
    <property type="evidence" value="ECO:0007669"/>
    <property type="project" value="UniProtKB-SubCell"/>
</dbReference>
<gene>
    <name evidence="7" type="ORF">A2826_00130</name>
</gene>
<evidence type="ECO:0000256" key="1">
    <source>
        <dbReference type="ARBA" id="ARBA00004651"/>
    </source>
</evidence>
<feature type="transmembrane region" description="Helical" evidence="6">
    <location>
        <begin position="224"/>
        <end position="246"/>
    </location>
</feature>